<name>A0ABY6FCL3_9PSED</name>
<proteinExistence type="predicted"/>
<evidence type="ECO:0008006" key="4">
    <source>
        <dbReference type="Google" id="ProtNLM"/>
    </source>
</evidence>
<feature type="transmembrane region" description="Helical" evidence="1">
    <location>
        <begin position="164"/>
        <end position="184"/>
    </location>
</feature>
<gene>
    <name evidence="2" type="ORF">K3169_25530</name>
</gene>
<protein>
    <recommendedName>
        <fullName evidence="4">RanBP2-type domain-containing protein</fullName>
    </recommendedName>
</protein>
<dbReference type="InterPro" id="IPR036280">
    <property type="entry name" value="Multihaem_cyt_sf"/>
</dbReference>
<feature type="transmembrane region" description="Helical" evidence="1">
    <location>
        <begin position="83"/>
        <end position="105"/>
    </location>
</feature>
<sequence>MEPRQKNCEHCGAVNQWVNPGLSRECVSCHKGMDWTLDITCRNCSKHNKVRPNGVKEAKCLRCHKPLIWTLHPELYTKKRLPLAARVLLGALSLFLITIMIKALIYQEIEIFYPGRHGNSSWFYFAGRDMIWPVASLLSWAVSASAPIVNHYDKRFNERSYRNLIIFSLVTGFVLHLLSIPFGMKLA</sequence>
<evidence type="ECO:0000313" key="3">
    <source>
        <dbReference type="Proteomes" id="UP001063228"/>
    </source>
</evidence>
<keyword evidence="3" id="KW-1185">Reference proteome</keyword>
<evidence type="ECO:0000256" key="1">
    <source>
        <dbReference type="SAM" id="Phobius"/>
    </source>
</evidence>
<reference evidence="2" key="1">
    <citation type="submission" date="2021-08" db="EMBL/GenBank/DDBJ databases">
        <title>Complete genome sequence of Pseudomonas phytophila.</title>
        <authorList>
            <person name="Weir B.S."/>
            <person name="Templeton M.D."/>
            <person name="Arshed S."/>
            <person name="Andersen M.T."/>
            <person name="Jayaraman J."/>
        </authorList>
    </citation>
    <scope>NUCLEOTIDE SEQUENCE</scope>
    <source>
        <strain evidence="2">ICMP 23753</strain>
    </source>
</reference>
<dbReference type="SUPFAM" id="SSF48695">
    <property type="entry name" value="Multiheme cytochromes"/>
    <property type="match status" value="1"/>
</dbReference>
<feature type="transmembrane region" description="Helical" evidence="1">
    <location>
        <begin position="130"/>
        <end position="152"/>
    </location>
</feature>
<keyword evidence="1" id="KW-0472">Membrane</keyword>
<organism evidence="2 3">
    <name type="scientific">Pseudomonas phytophila</name>
    <dbReference type="NCBI Taxonomy" id="2867264"/>
    <lineage>
        <taxon>Bacteria</taxon>
        <taxon>Pseudomonadati</taxon>
        <taxon>Pseudomonadota</taxon>
        <taxon>Gammaproteobacteria</taxon>
        <taxon>Pseudomonadales</taxon>
        <taxon>Pseudomonadaceae</taxon>
        <taxon>Pseudomonas</taxon>
    </lineage>
</organism>
<evidence type="ECO:0000313" key="2">
    <source>
        <dbReference type="EMBL" id="UXZ95638.1"/>
    </source>
</evidence>
<keyword evidence="1" id="KW-1133">Transmembrane helix</keyword>
<dbReference type="EMBL" id="CP081201">
    <property type="protein sequence ID" value="UXZ95638.1"/>
    <property type="molecule type" value="Genomic_DNA"/>
</dbReference>
<dbReference type="Proteomes" id="UP001063228">
    <property type="component" value="Chromosome"/>
</dbReference>
<keyword evidence="1" id="KW-0812">Transmembrane</keyword>
<accession>A0ABY6FCL3</accession>
<dbReference type="RefSeq" id="WP_231675873.1">
    <property type="nucleotide sequence ID" value="NZ_CP081201.1"/>
</dbReference>